<dbReference type="InterPro" id="IPR041616">
    <property type="entry name" value="PheRS_beta_core"/>
</dbReference>
<dbReference type="Gene3D" id="2.40.50.140">
    <property type="entry name" value="Nucleic acid-binding proteins"/>
    <property type="match status" value="1"/>
</dbReference>
<dbReference type="Gene3D" id="3.30.70.380">
    <property type="entry name" value="Ferrodoxin-fold anticodon-binding domain"/>
    <property type="match status" value="1"/>
</dbReference>
<name>A0A8K2ANE3_9CYAN</name>
<dbReference type="PROSITE" id="PS50886">
    <property type="entry name" value="TRBD"/>
    <property type="match status" value="1"/>
</dbReference>
<evidence type="ECO:0000256" key="15">
    <source>
        <dbReference type="HAMAP-Rule" id="MF_00283"/>
    </source>
</evidence>
<dbReference type="EC" id="6.1.1.20" evidence="15"/>
<dbReference type="InterPro" id="IPR009061">
    <property type="entry name" value="DNA-bd_dom_put_sf"/>
</dbReference>
<comment type="subunit">
    <text evidence="3 15">Tetramer of two alpha and two beta subunits.</text>
</comment>
<evidence type="ECO:0000256" key="14">
    <source>
        <dbReference type="ARBA" id="ARBA00049255"/>
    </source>
</evidence>
<evidence type="ECO:0000256" key="2">
    <source>
        <dbReference type="ARBA" id="ARBA00008653"/>
    </source>
</evidence>
<keyword evidence="5 16" id="KW-0820">tRNA-binding</keyword>
<keyword evidence="8 15" id="KW-0547">Nucleotide-binding</keyword>
<dbReference type="AlphaFoldDB" id="A0A8K2ANE3"/>
<dbReference type="SUPFAM" id="SSF55681">
    <property type="entry name" value="Class II aaRS and biotin synthetases"/>
    <property type="match status" value="1"/>
</dbReference>
<dbReference type="GO" id="GO:0009328">
    <property type="term" value="C:phenylalanine-tRNA ligase complex"/>
    <property type="evidence" value="ECO:0007669"/>
    <property type="project" value="TreeGrafter"/>
</dbReference>
<comment type="subcellular location">
    <subcellularLocation>
        <location evidence="1 15">Cytoplasm</location>
    </subcellularLocation>
</comment>
<dbReference type="Proteomes" id="UP000607397">
    <property type="component" value="Unassembled WGS sequence"/>
</dbReference>
<dbReference type="HAMAP" id="MF_00283">
    <property type="entry name" value="Phe_tRNA_synth_beta1"/>
    <property type="match status" value="1"/>
</dbReference>
<dbReference type="GO" id="GO:0006432">
    <property type="term" value="P:phenylalanyl-tRNA aminoacylation"/>
    <property type="evidence" value="ECO:0007669"/>
    <property type="project" value="UniProtKB-UniRule"/>
</dbReference>
<dbReference type="Pfam" id="PF03483">
    <property type="entry name" value="B3_4"/>
    <property type="match status" value="1"/>
</dbReference>
<evidence type="ECO:0000256" key="10">
    <source>
        <dbReference type="ARBA" id="ARBA00022842"/>
    </source>
</evidence>
<dbReference type="Pfam" id="PF03484">
    <property type="entry name" value="B5"/>
    <property type="match status" value="1"/>
</dbReference>
<dbReference type="EMBL" id="WVIC01000004">
    <property type="protein sequence ID" value="NCJ05586.1"/>
    <property type="molecule type" value="Genomic_DNA"/>
</dbReference>
<dbReference type="GO" id="GO:0000287">
    <property type="term" value="F:magnesium ion binding"/>
    <property type="evidence" value="ECO:0007669"/>
    <property type="project" value="UniProtKB-UniRule"/>
</dbReference>
<keyword evidence="4 15" id="KW-0963">Cytoplasm</keyword>
<dbReference type="SUPFAM" id="SSF54991">
    <property type="entry name" value="Anticodon-binding domain of PheRS"/>
    <property type="match status" value="1"/>
</dbReference>
<dbReference type="NCBIfam" id="NF045760">
    <property type="entry name" value="YtpR"/>
    <property type="match status" value="1"/>
</dbReference>
<dbReference type="FunFam" id="3.30.70.380:FF:000001">
    <property type="entry name" value="Phenylalanine--tRNA ligase beta subunit"/>
    <property type="match status" value="1"/>
</dbReference>
<comment type="caution">
    <text evidence="20">The sequence shown here is derived from an EMBL/GenBank/DDBJ whole genome shotgun (WGS) entry which is preliminary data.</text>
</comment>
<evidence type="ECO:0000256" key="5">
    <source>
        <dbReference type="ARBA" id="ARBA00022555"/>
    </source>
</evidence>
<comment type="similarity">
    <text evidence="2 15">Belongs to the phenylalanyl-tRNA synthetase beta subunit family. Type 1 subfamily.</text>
</comment>
<gene>
    <name evidence="15" type="primary">pheT</name>
    <name evidence="20" type="ORF">GS597_03495</name>
</gene>
<keyword evidence="9 15" id="KW-0067">ATP-binding</keyword>
<evidence type="ECO:0000256" key="7">
    <source>
        <dbReference type="ARBA" id="ARBA00022723"/>
    </source>
</evidence>
<feature type="domain" description="B5" evidence="19">
    <location>
        <begin position="413"/>
        <end position="500"/>
    </location>
</feature>
<dbReference type="SUPFAM" id="SSF50249">
    <property type="entry name" value="Nucleic acid-binding proteins"/>
    <property type="match status" value="1"/>
</dbReference>
<dbReference type="Pfam" id="PF03147">
    <property type="entry name" value="FDX-ACB"/>
    <property type="match status" value="1"/>
</dbReference>
<dbReference type="SUPFAM" id="SSF56037">
    <property type="entry name" value="PheT/TilS domain"/>
    <property type="match status" value="1"/>
</dbReference>
<organism evidence="20 21">
    <name type="scientific">Petrachloros mirabilis ULC683</name>
    <dbReference type="NCBI Taxonomy" id="2781853"/>
    <lineage>
        <taxon>Bacteria</taxon>
        <taxon>Bacillati</taxon>
        <taxon>Cyanobacteriota</taxon>
        <taxon>Cyanophyceae</taxon>
        <taxon>Synechococcales</taxon>
        <taxon>Petrachlorosaceae</taxon>
        <taxon>Petrachloros</taxon>
        <taxon>Petrachloros mirabilis</taxon>
    </lineage>
</organism>
<evidence type="ECO:0000313" key="20">
    <source>
        <dbReference type="EMBL" id="NCJ05586.1"/>
    </source>
</evidence>
<comment type="catalytic activity">
    <reaction evidence="14 15">
        <text>tRNA(Phe) + L-phenylalanine + ATP = L-phenylalanyl-tRNA(Phe) + AMP + diphosphate + H(+)</text>
        <dbReference type="Rhea" id="RHEA:19413"/>
        <dbReference type="Rhea" id="RHEA-COMP:9668"/>
        <dbReference type="Rhea" id="RHEA-COMP:9699"/>
        <dbReference type="ChEBI" id="CHEBI:15378"/>
        <dbReference type="ChEBI" id="CHEBI:30616"/>
        <dbReference type="ChEBI" id="CHEBI:33019"/>
        <dbReference type="ChEBI" id="CHEBI:58095"/>
        <dbReference type="ChEBI" id="CHEBI:78442"/>
        <dbReference type="ChEBI" id="CHEBI:78531"/>
        <dbReference type="ChEBI" id="CHEBI:456215"/>
        <dbReference type="EC" id="6.1.1.20"/>
    </reaction>
</comment>
<dbReference type="InterPro" id="IPR005146">
    <property type="entry name" value="B3/B4_tRNA-bd"/>
</dbReference>
<dbReference type="RefSeq" id="WP_161824050.1">
    <property type="nucleotide sequence ID" value="NZ_WVIC01000004.1"/>
</dbReference>
<dbReference type="InterPro" id="IPR045864">
    <property type="entry name" value="aa-tRNA-synth_II/BPL/LPL"/>
</dbReference>
<dbReference type="Pfam" id="PF17759">
    <property type="entry name" value="tRNA_synthFbeta"/>
    <property type="match status" value="1"/>
</dbReference>
<feature type="binding site" evidence="15">
    <location>
        <position position="484"/>
    </location>
    <ligand>
        <name>Mg(2+)</name>
        <dbReference type="ChEBI" id="CHEBI:18420"/>
        <note>shared with alpha subunit</note>
    </ligand>
</feature>
<dbReference type="InterPro" id="IPR002547">
    <property type="entry name" value="tRNA-bd_dom"/>
</dbReference>
<evidence type="ECO:0000256" key="8">
    <source>
        <dbReference type="ARBA" id="ARBA00022741"/>
    </source>
</evidence>
<evidence type="ECO:0000256" key="9">
    <source>
        <dbReference type="ARBA" id="ARBA00022840"/>
    </source>
</evidence>
<evidence type="ECO:0000256" key="6">
    <source>
        <dbReference type="ARBA" id="ARBA00022598"/>
    </source>
</evidence>
<dbReference type="NCBIfam" id="TIGR00472">
    <property type="entry name" value="pheT_bact"/>
    <property type="match status" value="1"/>
</dbReference>
<feature type="domain" description="TRNA-binding" evidence="17">
    <location>
        <begin position="39"/>
        <end position="152"/>
    </location>
</feature>
<proteinExistence type="inferred from homology"/>
<accession>A0A8K2ANE3</accession>
<dbReference type="Gene3D" id="3.30.56.10">
    <property type="match status" value="2"/>
</dbReference>
<dbReference type="InterPro" id="IPR004532">
    <property type="entry name" value="Phe-tRNA-ligase_IIc_bsu_bact"/>
</dbReference>
<dbReference type="GO" id="GO:0005524">
    <property type="term" value="F:ATP binding"/>
    <property type="evidence" value="ECO:0007669"/>
    <property type="project" value="UniProtKB-UniRule"/>
</dbReference>
<dbReference type="InterPro" id="IPR005147">
    <property type="entry name" value="tRNA_synthase_B5-dom"/>
</dbReference>
<keyword evidence="21" id="KW-1185">Reference proteome</keyword>
<reference evidence="20" key="1">
    <citation type="submission" date="2019-12" db="EMBL/GenBank/DDBJ databases">
        <title>High-Quality draft genome sequences of three cyanobacteria isolated from the limestone walls of the Old Cathedral of Coimbra.</title>
        <authorList>
            <person name="Tiago I."/>
            <person name="Soares F."/>
            <person name="Portugal A."/>
        </authorList>
    </citation>
    <scope>NUCLEOTIDE SEQUENCE [LARGE SCALE GENOMIC DNA]</scope>
    <source>
        <strain evidence="20">C</strain>
    </source>
</reference>
<dbReference type="InterPro" id="IPR036690">
    <property type="entry name" value="Fdx_antiC-bd_sf"/>
</dbReference>
<dbReference type="PROSITE" id="PS51447">
    <property type="entry name" value="FDX_ACB"/>
    <property type="match status" value="1"/>
</dbReference>
<keyword evidence="6 15" id="KW-0436">Ligase</keyword>
<evidence type="ECO:0000313" key="21">
    <source>
        <dbReference type="Proteomes" id="UP000607397"/>
    </source>
</evidence>
<evidence type="ECO:0000259" key="18">
    <source>
        <dbReference type="PROSITE" id="PS51447"/>
    </source>
</evidence>
<keyword evidence="11 16" id="KW-0694">RNA-binding</keyword>
<dbReference type="InterPro" id="IPR005121">
    <property type="entry name" value="Fdx_antiC-bd"/>
</dbReference>
<dbReference type="Gene3D" id="3.50.40.10">
    <property type="entry name" value="Phenylalanyl-trna Synthetase, Chain B, domain 3"/>
    <property type="match status" value="1"/>
</dbReference>
<evidence type="ECO:0000259" key="19">
    <source>
        <dbReference type="PROSITE" id="PS51483"/>
    </source>
</evidence>
<dbReference type="InterPro" id="IPR045060">
    <property type="entry name" value="Phe-tRNA-ligase_IIc_bsu"/>
</dbReference>
<evidence type="ECO:0000256" key="16">
    <source>
        <dbReference type="PROSITE-ProRule" id="PRU00209"/>
    </source>
</evidence>
<evidence type="ECO:0000256" key="3">
    <source>
        <dbReference type="ARBA" id="ARBA00011209"/>
    </source>
</evidence>
<dbReference type="CDD" id="cd00769">
    <property type="entry name" value="PheRS_beta_core"/>
    <property type="match status" value="1"/>
</dbReference>
<dbReference type="PROSITE" id="PS51483">
    <property type="entry name" value="B5"/>
    <property type="match status" value="1"/>
</dbReference>
<keyword evidence="13 15" id="KW-0030">Aminoacyl-tRNA synthetase</keyword>
<evidence type="ECO:0000256" key="13">
    <source>
        <dbReference type="ARBA" id="ARBA00023146"/>
    </source>
</evidence>
<dbReference type="SMART" id="SM00873">
    <property type="entry name" value="B3_4"/>
    <property type="match status" value="1"/>
</dbReference>
<dbReference type="SMART" id="SM00874">
    <property type="entry name" value="B5"/>
    <property type="match status" value="1"/>
</dbReference>
<dbReference type="PANTHER" id="PTHR10947:SF0">
    <property type="entry name" value="PHENYLALANINE--TRNA LIGASE BETA SUBUNIT"/>
    <property type="match status" value="1"/>
</dbReference>
<feature type="binding site" evidence="15">
    <location>
        <position position="488"/>
    </location>
    <ligand>
        <name>Mg(2+)</name>
        <dbReference type="ChEBI" id="CHEBI:18420"/>
        <note>shared with alpha subunit</note>
    </ligand>
</feature>
<keyword evidence="12 15" id="KW-0648">Protein biosynthesis</keyword>
<feature type="binding site" evidence="15">
    <location>
        <position position="487"/>
    </location>
    <ligand>
        <name>Mg(2+)</name>
        <dbReference type="ChEBI" id="CHEBI:18420"/>
        <note>shared with alpha subunit</note>
    </ligand>
</feature>
<sequence>MRISLNWLRELVAIDLPPEELAEKLTLAGFEVEDIEDRRTWADRVVVGRVVDRQPHPDATKLSVCQVDIGAESVSTIVCGAPNVATGQWVAVATVGAYLPCVDLKIKPAKLRGVMSQGMICSLAELGLEKEAEGIHTFDSETLDLKLGQDVRPLLGLDDVILDLTSTANRADALSMVGVAREVAALTGAPLTLPKVPRFDEAVQSGGVTVTLADPEACPAYIATVLDSVQIGPSPAWMQRRLEAAGTRPINNVVDITNYILLEWGQPLHAFDGQALRSIASAKAKAPLTLGVRFAQSGETLTTLDSQERTLSEAALVITANNHPVALAGVMGGEDAEVSDHSRQIILEAALFSSIAVRRSARSQGLRSEASTRYERGVNETQLDAACAHALHLLQTLAGANIRSQDRADERKPTERAIELRLARIHHILGQVRDDQGAPTLLSAVQVTQHLQSLGLTLDEIKPGQVWRVTVPPHRHRDLEREIDLIEEIARLHGYDTFCETLPAQTSLGRLSVEEALTRKLRETLRGAGLTELIHYSWVKPGGESQVRVVNPLLVEFSALRTEMLTGLINAFQYNLEQGNGALNGFELGKVFWREGETLHERGAIAAILGGDPIQGQWVRSGQKEQPLSWYEAKGILEQVFSILGLSVEYRPDASNPLLHPGRTAALWSRGECLGQFGQLHPQLRQSRNLPEAVYAVELNLDQLLTQLAQTYGKATRFQPFSSFPATERDLAFFVSEDIPVAKLTQTMTKAAAQGKQKILESVTLFDQYCGASVPAGQRSLAFRLRYRAGDRTLTEEEVTPVHQAVRAALEKQFQVSLRS</sequence>
<dbReference type="InterPro" id="IPR020825">
    <property type="entry name" value="Phe-tRNA_synthase-like_B3/B4"/>
</dbReference>
<dbReference type="PANTHER" id="PTHR10947">
    <property type="entry name" value="PHENYLALANYL-TRNA SYNTHETASE BETA CHAIN AND LEUCINE-RICH REPEAT-CONTAINING PROTEIN 47"/>
    <property type="match status" value="1"/>
</dbReference>
<dbReference type="GO" id="GO:0004826">
    <property type="term" value="F:phenylalanine-tRNA ligase activity"/>
    <property type="evidence" value="ECO:0007669"/>
    <property type="project" value="UniProtKB-UniRule"/>
</dbReference>
<feature type="binding site" evidence="15">
    <location>
        <position position="478"/>
    </location>
    <ligand>
        <name>Mg(2+)</name>
        <dbReference type="ChEBI" id="CHEBI:18420"/>
        <note>shared with alpha subunit</note>
    </ligand>
</feature>
<evidence type="ECO:0000259" key="17">
    <source>
        <dbReference type="PROSITE" id="PS50886"/>
    </source>
</evidence>
<protein>
    <recommendedName>
        <fullName evidence="15">Phenylalanine--tRNA ligase beta subunit</fullName>
        <ecNumber evidence="15">6.1.1.20</ecNumber>
    </recommendedName>
    <alternativeName>
        <fullName evidence="15">Phenylalanyl-tRNA synthetase beta subunit</fullName>
        <shortName evidence="15">PheRS</shortName>
    </alternativeName>
</protein>
<evidence type="ECO:0000256" key="12">
    <source>
        <dbReference type="ARBA" id="ARBA00022917"/>
    </source>
</evidence>
<keyword evidence="10 15" id="KW-0460">Magnesium</keyword>
<dbReference type="GO" id="GO:0000049">
    <property type="term" value="F:tRNA binding"/>
    <property type="evidence" value="ECO:0007669"/>
    <property type="project" value="UniProtKB-UniRule"/>
</dbReference>
<dbReference type="Gene3D" id="3.30.930.10">
    <property type="entry name" value="Bira Bifunctional Protein, Domain 2"/>
    <property type="match status" value="1"/>
</dbReference>
<dbReference type="InterPro" id="IPR012340">
    <property type="entry name" value="NA-bd_OB-fold"/>
</dbReference>
<comment type="cofactor">
    <cofactor evidence="15">
        <name>Mg(2+)</name>
        <dbReference type="ChEBI" id="CHEBI:18420"/>
    </cofactor>
    <text evidence="15">Binds 2 magnesium ions per tetramer.</text>
</comment>
<evidence type="ECO:0000256" key="1">
    <source>
        <dbReference type="ARBA" id="ARBA00004496"/>
    </source>
</evidence>
<evidence type="ECO:0000256" key="11">
    <source>
        <dbReference type="ARBA" id="ARBA00022884"/>
    </source>
</evidence>
<dbReference type="SMART" id="SM00896">
    <property type="entry name" value="FDX-ACB"/>
    <property type="match status" value="1"/>
</dbReference>
<dbReference type="InterPro" id="IPR033714">
    <property type="entry name" value="tRNA_bind_bactPheRS"/>
</dbReference>
<dbReference type="SUPFAM" id="SSF46955">
    <property type="entry name" value="Putative DNA-binding domain"/>
    <property type="match status" value="1"/>
</dbReference>
<feature type="domain" description="FDX-ACB" evidence="18">
    <location>
        <begin position="722"/>
        <end position="819"/>
    </location>
</feature>
<dbReference type="Pfam" id="PF01588">
    <property type="entry name" value="tRNA_bind"/>
    <property type="match status" value="1"/>
</dbReference>
<dbReference type="FunFam" id="2.40.50.140:FF:000045">
    <property type="entry name" value="Phenylalanine--tRNA ligase beta subunit"/>
    <property type="match status" value="1"/>
</dbReference>
<keyword evidence="7 15" id="KW-0479">Metal-binding</keyword>
<evidence type="ECO:0000256" key="4">
    <source>
        <dbReference type="ARBA" id="ARBA00022490"/>
    </source>
</evidence>
<dbReference type="CDD" id="cd02796">
    <property type="entry name" value="tRNA_bind_bactPheRS"/>
    <property type="match status" value="1"/>
</dbReference>